<evidence type="ECO:0000256" key="7">
    <source>
        <dbReference type="ARBA" id="ARBA00022989"/>
    </source>
</evidence>
<keyword evidence="8" id="KW-0811">Translocation</keyword>
<dbReference type="Pfam" id="PF02699">
    <property type="entry name" value="YajC"/>
    <property type="match status" value="1"/>
</dbReference>
<evidence type="ECO:0000313" key="12">
    <source>
        <dbReference type="Proteomes" id="UP000614200"/>
    </source>
</evidence>
<comment type="subcellular location">
    <subcellularLocation>
        <location evidence="1">Cell membrane</location>
        <topology evidence="1">Single-pass membrane protein</topology>
    </subcellularLocation>
</comment>
<proteinExistence type="inferred from homology"/>
<dbReference type="RefSeq" id="WP_194702006.1">
    <property type="nucleotide sequence ID" value="NZ_JADKNH010000006.1"/>
</dbReference>
<keyword evidence="3" id="KW-0813">Transport</keyword>
<keyword evidence="6" id="KW-0653">Protein transport</keyword>
<evidence type="ECO:0000256" key="3">
    <source>
        <dbReference type="ARBA" id="ARBA00022448"/>
    </source>
</evidence>
<feature type="transmembrane region" description="Helical" evidence="10">
    <location>
        <begin position="6"/>
        <end position="22"/>
    </location>
</feature>
<dbReference type="PANTHER" id="PTHR33909:SF1">
    <property type="entry name" value="SEC TRANSLOCON ACCESSORY COMPLEX SUBUNIT YAJC"/>
    <property type="match status" value="1"/>
</dbReference>
<dbReference type="SMART" id="SM01323">
    <property type="entry name" value="YajC"/>
    <property type="match status" value="1"/>
</dbReference>
<evidence type="ECO:0000256" key="6">
    <source>
        <dbReference type="ARBA" id="ARBA00022927"/>
    </source>
</evidence>
<keyword evidence="7 10" id="KW-1133">Transmembrane helix</keyword>
<comment type="caution">
    <text evidence="11">The sequence shown here is derived from an EMBL/GenBank/DDBJ whole genome shotgun (WGS) entry which is preliminary data.</text>
</comment>
<evidence type="ECO:0000256" key="10">
    <source>
        <dbReference type="SAM" id="Phobius"/>
    </source>
</evidence>
<keyword evidence="12" id="KW-1185">Reference proteome</keyword>
<keyword evidence="9 10" id="KW-0472">Membrane</keyword>
<evidence type="ECO:0000313" key="11">
    <source>
        <dbReference type="EMBL" id="MBF4693770.1"/>
    </source>
</evidence>
<keyword evidence="5 10" id="KW-0812">Transmembrane</keyword>
<evidence type="ECO:0000256" key="2">
    <source>
        <dbReference type="ARBA" id="ARBA00006742"/>
    </source>
</evidence>
<evidence type="ECO:0000256" key="4">
    <source>
        <dbReference type="ARBA" id="ARBA00022475"/>
    </source>
</evidence>
<dbReference type="NCBIfam" id="TIGR00739">
    <property type="entry name" value="yajC"/>
    <property type="match status" value="1"/>
</dbReference>
<protein>
    <submittedName>
        <fullName evidence="11">Preprotein translocase subunit YajC</fullName>
    </submittedName>
</protein>
<accession>A0ABR9ZTJ3</accession>
<evidence type="ECO:0000256" key="8">
    <source>
        <dbReference type="ARBA" id="ARBA00023010"/>
    </source>
</evidence>
<dbReference type="InterPro" id="IPR003849">
    <property type="entry name" value="Preprotein_translocase_YajC"/>
</dbReference>
<dbReference type="PANTHER" id="PTHR33909">
    <property type="entry name" value="SEC TRANSLOCON ACCESSORY COMPLEX SUBUNIT YAJC"/>
    <property type="match status" value="1"/>
</dbReference>
<dbReference type="PRINTS" id="PR01853">
    <property type="entry name" value="YAJCTRNLCASE"/>
</dbReference>
<reference evidence="11 12" key="1">
    <citation type="submission" date="2020-11" db="EMBL/GenBank/DDBJ databases">
        <title>Fusibacter basophilias sp. nov.</title>
        <authorList>
            <person name="Qiu D."/>
        </authorList>
    </citation>
    <scope>NUCLEOTIDE SEQUENCE [LARGE SCALE GENOMIC DNA]</scope>
    <source>
        <strain evidence="11 12">Q10-2</strain>
    </source>
</reference>
<gene>
    <name evidence="11" type="primary">yajC</name>
    <name evidence="11" type="ORF">ISU02_11585</name>
</gene>
<sequence length="103" mass="11432">MGTLGLVAYIAFFFGLMYFLMIRPQNKKNKQLQELRSNLKQGDEVVTIGGISGRILNVKEDDVVLEIGAAKTKLTFKKWAISTVEHSADAPVAEIEQTTSTEE</sequence>
<name>A0ABR9ZTJ3_9FIRM</name>
<comment type="similarity">
    <text evidence="2">Belongs to the YajC family.</text>
</comment>
<dbReference type="Proteomes" id="UP000614200">
    <property type="component" value="Unassembled WGS sequence"/>
</dbReference>
<keyword evidence="4" id="KW-1003">Cell membrane</keyword>
<evidence type="ECO:0000256" key="9">
    <source>
        <dbReference type="ARBA" id="ARBA00023136"/>
    </source>
</evidence>
<dbReference type="EMBL" id="JADKNH010000006">
    <property type="protein sequence ID" value="MBF4693770.1"/>
    <property type="molecule type" value="Genomic_DNA"/>
</dbReference>
<evidence type="ECO:0000256" key="5">
    <source>
        <dbReference type="ARBA" id="ARBA00022692"/>
    </source>
</evidence>
<evidence type="ECO:0000256" key="1">
    <source>
        <dbReference type="ARBA" id="ARBA00004162"/>
    </source>
</evidence>
<organism evidence="11 12">
    <name type="scientific">Fusibacter ferrireducens</name>
    <dbReference type="NCBI Taxonomy" id="2785058"/>
    <lineage>
        <taxon>Bacteria</taxon>
        <taxon>Bacillati</taxon>
        <taxon>Bacillota</taxon>
        <taxon>Clostridia</taxon>
        <taxon>Eubacteriales</taxon>
        <taxon>Eubacteriales Family XII. Incertae Sedis</taxon>
        <taxon>Fusibacter</taxon>
    </lineage>
</organism>